<dbReference type="GO" id="GO:0004519">
    <property type="term" value="F:endonuclease activity"/>
    <property type="evidence" value="ECO:0007669"/>
    <property type="project" value="UniProtKB-KW"/>
</dbReference>
<dbReference type="InterPro" id="IPR011856">
    <property type="entry name" value="tRNA_endonuc-like_dom_sf"/>
</dbReference>
<dbReference type="Pfam" id="PF08722">
    <property type="entry name" value="Tn7_TnsA-like_N"/>
    <property type="match status" value="1"/>
</dbReference>
<dbReference type="Gene3D" id="3.40.1350.10">
    <property type="match status" value="1"/>
</dbReference>
<dbReference type="InterPro" id="IPR014833">
    <property type="entry name" value="TnsA_N"/>
</dbReference>
<dbReference type="Pfam" id="PF08721">
    <property type="entry name" value="Tn7_Tnp_TnsA_C"/>
    <property type="match status" value="1"/>
</dbReference>
<dbReference type="eggNOG" id="ENOG502Z9E1">
    <property type="taxonomic scope" value="Bacteria"/>
</dbReference>
<dbReference type="Proteomes" id="UP000001235">
    <property type="component" value="Chromosome"/>
</dbReference>
<dbReference type="HOGENOM" id="CLU_076083_0_1_4"/>
<dbReference type="RefSeq" id="WP_013293197.1">
    <property type="nucleotide sequence ID" value="NC_014394.1"/>
</dbReference>
<keyword evidence="3" id="KW-0255">Endonuclease</keyword>
<dbReference type="CDD" id="cd22362">
    <property type="entry name" value="TnsA_endonuclease-like"/>
    <property type="match status" value="1"/>
</dbReference>
<dbReference type="InterPro" id="IPR011335">
    <property type="entry name" value="Restrct_endonuc-II-like"/>
</dbReference>
<evidence type="ECO:0000259" key="2">
    <source>
        <dbReference type="Pfam" id="PF08722"/>
    </source>
</evidence>
<dbReference type="Gene3D" id="1.10.10.10">
    <property type="entry name" value="Winged helix-like DNA-binding domain superfamily/Winged helix DNA-binding domain"/>
    <property type="match status" value="1"/>
</dbReference>
<feature type="domain" description="TnsA endonuclease N-terminal" evidence="2">
    <location>
        <begin position="74"/>
        <end position="168"/>
    </location>
</feature>
<dbReference type="KEGG" id="gca:Galf_1230"/>
<evidence type="ECO:0000259" key="1">
    <source>
        <dbReference type="Pfam" id="PF08721"/>
    </source>
</evidence>
<dbReference type="AlphaFoldDB" id="D9SFG1"/>
<dbReference type="InterPro" id="IPR036388">
    <property type="entry name" value="WH-like_DNA-bd_sf"/>
</dbReference>
<gene>
    <name evidence="3" type="ordered locus">Galf_1230</name>
</gene>
<accession>D9SFG1</accession>
<feature type="domain" description="TnsA endonuclease C-terminal" evidence="1">
    <location>
        <begin position="170"/>
        <end position="253"/>
    </location>
</feature>
<protein>
    <submittedName>
        <fullName evidence="3">TnsA endonuclease</fullName>
    </submittedName>
</protein>
<keyword evidence="4" id="KW-1185">Reference proteome</keyword>
<dbReference type="InterPro" id="IPR014832">
    <property type="entry name" value="TnsA_C"/>
</dbReference>
<reference evidence="3 4" key="1">
    <citation type="submission" date="2010-08" db="EMBL/GenBank/DDBJ databases">
        <title>Complete sequence of Gallionella capsiferriformans ES-2.</title>
        <authorList>
            <consortium name="US DOE Joint Genome Institute"/>
            <person name="Lucas S."/>
            <person name="Copeland A."/>
            <person name="Lapidus A."/>
            <person name="Cheng J.-F."/>
            <person name="Bruce D."/>
            <person name="Goodwin L."/>
            <person name="Pitluck S."/>
            <person name="Chertkov O."/>
            <person name="Davenport K.W."/>
            <person name="Detter J.C."/>
            <person name="Han C."/>
            <person name="Tapia R."/>
            <person name="Land M."/>
            <person name="Hauser L."/>
            <person name="Chang Y.-J."/>
            <person name="Jeffries C."/>
            <person name="Kyrpides N."/>
            <person name="Ivanova N."/>
            <person name="Mikhailova N."/>
            <person name="Shelobolina E.S."/>
            <person name="Picardal F."/>
            <person name="Roden E."/>
            <person name="Emerson D."/>
            <person name="Woyke T."/>
        </authorList>
    </citation>
    <scope>NUCLEOTIDE SEQUENCE [LARGE SCALE GENOMIC DNA]</scope>
    <source>
        <strain evidence="3 4">ES-2</strain>
    </source>
</reference>
<keyword evidence="3" id="KW-0378">Hydrolase</keyword>
<dbReference type="STRING" id="395494.Galf_1230"/>
<proteinExistence type="predicted"/>
<dbReference type="SUPFAM" id="SSF52980">
    <property type="entry name" value="Restriction endonuclease-like"/>
    <property type="match status" value="1"/>
</dbReference>
<dbReference type="GO" id="GO:0003676">
    <property type="term" value="F:nucleic acid binding"/>
    <property type="evidence" value="ECO:0007669"/>
    <property type="project" value="InterPro"/>
</dbReference>
<dbReference type="EMBL" id="CP002159">
    <property type="protein sequence ID" value="ADL55258.1"/>
    <property type="molecule type" value="Genomic_DNA"/>
</dbReference>
<evidence type="ECO:0000313" key="3">
    <source>
        <dbReference type="EMBL" id="ADL55258.1"/>
    </source>
</evidence>
<sequence length="282" mass="32372">MAKRRYGIDEDKIIRFTKEGRGQGCGPEYRPWLTVQDVSSRGRSSRIHGVKTGREHHLLSDMETATFLLLDWSNAVTDIREQFPLERDVTRRIATEMGVRHPIDSQSQTDVVMTTDFLVNFQTSNGALLLARSVKPYGELDNDRTLEKQEIERRYWEIKKVDWGLITEKDLPAQRIKNLHWLHEMNSLEHMVVPYPGYWEDRCTRFAACCKQAGDMTIKQFIHQLEGTQGFSVGEGLMVLRHLVAIKHIVMNLDAKFDMNAPLNVLDIVTSAGVADSARRFA</sequence>
<evidence type="ECO:0000313" key="4">
    <source>
        <dbReference type="Proteomes" id="UP000001235"/>
    </source>
</evidence>
<organism evidence="3 4">
    <name type="scientific">Gallionella capsiferriformans (strain ES-2)</name>
    <name type="common">Gallionella ferruginea capsiferriformans (strain ES-2)</name>
    <dbReference type="NCBI Taxonomy" id="395494"/>
    <lineage>
        <taxon>Bacteria</taxon>
        <taxon>Pseudomonadati</taxon>
        <taxon>Pseudomonadota</taxon>
        <taxon>Betaproteobacteria</taxon>
        <taxon>Nitrosomonadales</taxon>
        <taxon>Gallionellaceae</taxon>
        <taxon>Gallionella</taxon>
    </lineage>
</organism>
<name>D9SFG1_GALCS</name>
<keyword evidence="3" id="KW-0540">Nuclease</keyword>
<dbReference type="OrthoDB" id="5291587at2"/>